<keyword evidence="7 10" id="KW-0472">Membrane</keyword>
<evidence type="ECO:0000256" key="1">
    <source>
        <dbReference type="ARBA" id="ARBA00004651"/>
    </source>
</evidence>
<evidence type="ECO:0000313" key="11">
    <source>
        <dbReference type="EMBL" id="MFC6905081.1"/>
    </source>
</evidence>
<sequence>MLPDLTPVTDPLGWVVVGLFVLGIAADWRDRGTARAVTTAAWALFALFWLLMVPFFAFDHRSVVQSILAAVAVPACLYVAYRLLRGRDSLLVLSRAVGVMGLIYLPFGAIPAFHDALIEVVAAQTHAGLQLLGSTPAFETDEAGLQNTFAFTLASGQQYSTRIVFACTGIGSMAIFGGLIAAVRAPLERRLAALAVALSTIWVLNIARNVFIAYSTGHQLFAREALVGPVMWLFGLEDPIRVSFFVADRVLSQGLAVFALLAIAWLVVKLLPELYVIVEDLAYLVTGEEYDLGRKGA</sequence>
<proteinExistence type="predicted"/>
<dbReference type="Proteomes" id="UP001596312">
    <property type="component" value="Unassembled WGS sequence"/>
</dbReference>
<evidence type="ECO:0000256" key="9">
    <source>
        <dbReference type="PIRSR" id="PIRSR025737-2"/>
    </source>
</evidence>
<dbReference type="AlphaFoldDB" id="A0ABD5V2L6"/>
<keyword evidence="6 10" id="KW-1133">Transmembrane helix</keyword>
<feature type="transmembrane region" description="Helical" evidence="10">
    <location>
        <begin position="163"/>
        <end position="184"/>
    </location>
</feature>
<evidence type="ECO:0000256" key="10">
    <source>
        <dbReference type="SAM" id="Phobius"/>
    </source>
</evidence>
<keyword evidence="2" id="KW-1003">Cell membrane</keyword>
<reference evidence="11 12" key="1">
    <citation type="journal article" date="2019" name="Int. J. Syst. Evol. Microbiol.">
        <title>The Global Catalogue of Microorganisms (GCM) 10K type strain sequencing project: providing services to taxonomists for standard genome sequencing and annotation.</title>
        <authorList>
            <consortium name="The Broad Institute Genomics Platform"/>
            <consortium name="The Broad Institute Genome Sequencing Center for Infectious Disease"/>
            <person name="Wu L."/>
            <person name="Ma J."/>
        </authorList>
    </citation>
    <scope>NUCLEOTIDE SEQUENCE [LARGE SCALE GENOMIC DNA]</scope>
    <source>
        <strain evidence="11 12">CGMCC 1.3240</strain>
    </source>
</reference>
<dbReference type="NCBIfam" id="TIGR04125">
    <property type="entry name" value="exosort_PGF_TRM"/>
    <property type="match status" value="1"/>
</dbReference>
<feature type="active site" description="Acyl-thioester intermediate" evidence="8">
    <location>
        <position position="167"/>
    </location>
</feature>
<dbReference type="GO" id="GO:0008233">
    <property type="term" value="F:peptidase activity"/>
    <property type="evidence" value="ECO:0007669"/>
    <property type="project" value="UniProtKB-KW"/>
</dbReference>
<keyword evidence="5 11" id="KW-0378">Hydrolase</keyword>
<dbReference type="InterPro" id="IPR026392">
    <property type="entry name" value="Exo/Archaeosortase_dom"/>
</dbReference>
<feature type="transmembrane region" description="Helical" evidence="10">
    <location>
        <begin position="63"/>
        <end position="81"/>
    </location>
</feature>
<evidence type="ECO:0000313" key="12">
    <source>
        <dbReference type="Proteomes" id="UP001596312"/>
    </source>
</evidence>
<comment type="caution">
    <text evidence="11">The sequence shown here is derived from an EMBL/GenBank/DDBJ whole genome shotgun (WGS) entry which is preliminary data.</text>
</comment>
<feature type="active site" description="Proton donor" evidence="8">
    <location>
        <position position="208"/>
    </location>
</feature>
<dbReference type="RefSeq" id="WP_340603595.1">
    <property type="nucleotide sequence ID" value="NZ_JBBMXV010000002.1"/>
</dbReference>
<keyword evidence="3" id="KW-0645">Protease</keyword>
<name>A0ABD5V2L6_9EURY</name>
<organism evidence="11 12">
    <name type="scientific">Halalkalicoccus tibetensis</name>
    <dbReference type="NCBI Taxonomy" id="175632"/>
    <lineage>
        <taxon>Archaea</taxon>
        <taxon>Methanobacteriati</taxon>
        <taxon>Methanobacteriota</taxon>
        <taxon>Stenosarchaea group</taxon>
        <taxon>Halobacteria</taxon>
        <taxon>Halobacteriales</taxon>
        <taxon>Halococcaceae</taxon>
        <taxon>Halalkalicoccus</taxon>
    </lineage>
</organism>
<accession>A0ABD5V2L6</accession>
<feature type="site" description="Transition state stabilizer" evidence="9">
    <location>
        <position position="249"/>
    </location>
</feature>
<evidence type="ECO:0000256" key="3">
    <source>
        <dbReference type="ARBA" id="ARBA00022670"/>
    </source>
</evidence>
<feature type="transmembrane region" description="Helical" evidence="10">
    <location>
        <begin position="40"/>
        <end position="57"/>
    </location>
</feature>
<dbReference type="NCBIfam" id="TIGR04178">
    <property type="entry name" value="exo_archaeo"/>
    <property type="match status" value="1"/>
</dbReference>
<evidence type="ECO:0000256" key="4">
    <source>
        <dbReference type="ARBA" id="ARBA00022692"/>
    </source>
</evidence>
<gene>
    <name evidence="11" type="primary">artA</name>
    <name evidence="11" type="ORF">ACFQGH_07680</name>
</gene>
<evidence type="ECO:0000256" key="5">
    <source>
        <dbReference type="ARBA" id="ARBA00022801"/>
    </source>
</evidence>
<protein>
    <submittedName>
        <fullName evidence="11">Archaeosortase A</fullName>
        <ecNumber evidence="11">3.4.22.-</ecNumber>
    </submittedName>
</protein>
<dbReference type="EMBL" id="JBHSXQ010000002">
    <property type="protein sequence ID" value="MFC6905081.1"/>
    <property type="molecule type" value="Genomic_DNA"/>
</dbReference>
<evidence type="ECO:0000256" key="6">
    <source>
        <dbReference type="ARBA" id="ARBA00022989"/>
    </source>
</evidence>
<dbReference type="PIRSF" id="PIRSF025737">
    <property type="entry name" value="Cyco1"/>
    <property type="match status" value="1"/>
</dbReference>
<dbReference type="GO" id="GO:0005886">
    <property type="term" value="C:plasma membrane"/>
    <property type="evidence" value="ECO:0007669"/>
    <property type="project" value="UniProtKB-SubCell"/>
</dbReference>
<dbReference type="Pfam" id="PF09721">
    <property type="entry name" value="Exosortase_EpsH"/>
    <property type="match status" value="1"/>
</dbReference>
<keyword evidence="12" id="KW-1185">Reference proteome</keyword>
<dbReference type="EC" id="3.4.22.-" evidence="11"/>
<dbReference type="InterPro" id="IPR019127">
    <property type="entry name" value="Exosortase"/>
</dbReference>
<dbReference type="GO" id="GO:0006508">
    <property type="term" value="P:proteolysis"/>
    <property type="evidence" value="ECO:0007669"/>
    <property type="project" value="UniProtKB-KW"/>
</dbReference>
<evidence type="ECO:0000256" key="2">
    <source>
        <dbReference type="ARBA" id="ARBA00022475"/>
    </source>
</evidence>
<feature type="transmembrane region" description="Helical" evidence="10">
    <location>
        <begin position="93"/>
        <end position="113"/>
    </location>
</feature>
<feature type="transmembrane region" description="Helical" evidence="10">
    <location>
        <begin position="12"/>
        <end position="28"/>
    </location>
</feature>
<feature type="transmembrane region" description="Helical" evidence="10">
    <location>
        <begin position="191"/>
        <end position="214"/>
    </location>
</feature>
<evidence type="ECO:0000256" key="7">
    <source>
        <dbReference type="ARBA" id="ARBA00023136"/>
    </source>
</evidence>
<comment type="subcellular location">
    <subcellularLocation>
        <location evidence="1">Cell membrane</location>
        <topology evidence="1">Multi-pass membrane protein</topology>
    </subcellularLocation>
</comment>
<keyword evidence="4 10" id="KW-0812">Transmembrane</keyword>
<feature type="transmembrane region" description="Helical" evidence="10">
    <location>
        <begin position="250"/>
        <end position="268"/>
    </location>
</feature>
<dbReference type="InterPro" id="IPR014522">
    <property type="entry name" value="ArtA"/>
</dbReference>
<evidence type="ECO:0000256" key="8">
    <source>
        <dbReference type="PIRSR" id="PIRSR025737-1"/>
    </source>
</evidence>